<reference evidence="2 3" key="1">
    <citation type="submission" date="2024-03" db="EMBL/GenBank/DDBJ databases">
        <title>The Acrasis kona genome and developmental transcriptomes reveal deep origins of eukaryotic multicellular pathways.</title>
        <authorList>
            <person name="Sheikh S."/>
            <person name="Fu C.-J."/>
            <person name="Brown M.W."/>
            <person name="Baldauf S.L."/>
        </authorList>
    </citation>
    <scope>NUCLEOTIDE SEQUENCE [LARGE SCALE GENOMIC DNA]</scope>
    <source>
        <strain evidence="2 3">ATCC MYA-3509</strain>
    </source>
</reference>
<keyword evidence="2" id="KW-0808">Transferase</keyword>
<evidence type="ECO:0000313" key="2">
    <source>
        <dbReference type="EMBL" id="KAL0487524.1"/>
    </source>
</evidence>
<dbReference type="SUPFAM" id="SSF53335">
    <property type="entry name" value="S-adenosyl-L-methionine-dependent methyltransferases"/>
    <property type="match status" value="1"/>
</dbReference>
<keyword evidence="2" id="KW-0489">Methyltransferase</keyword>
<feature type="region of interest" description="Disordered" evidence="1">
    <location>
        <begin position="336"/>
        <end position="376"/>
    </location>
</feature>
<keyword evidence="3" id="KW-1185">Reference proteome</keyword>
<dbReference type="Gene3D" id="3.40.50.150">
    <property type="entry name" value="Vaccinia Virus protein VP39"/>
    <property type="match status" value="1"/>
</dbReference>
<name>A0AAW2ZDV0_9EUKA</name>
<organism evidence="2 3">
    <name type="scientific">Acrasis kona</name>
    <dbReference type="NCBI Taxonomy" id="1008807"/>
    <lineage>
        <taxon>Eukaryota</taxon>
        <taxon>Discoba</taxon>
        <taxon>Heterolobosea</taxon>
        <taxon>Tetramitia</taxon>
        <taxon>Eutetramitia</taxon>
        <taxon>Acrasidae</taxon>
        <taxon>Acrasis</taxon>
    </lineage>
</organism>
<protein>
    <submittedName>
        <fullName evidence="2">Ribosomal RNA small subunit methyltransferase J</fullName>
    </submittedName>
</protein>
<dbReference type="GO" id="GO:0008990">
    <property type="term" value="F:rRNA (guanine-N2-)-methyltransferase activity"/>
    <property type="evidence" value="ECO:0007669"/>
    <property type="project" value="InterPro"/>
</dbReference>
<accession>A0AAW2ZDV0</accession>
<dbReference type="EMBL" id="JAOPGA020001347">
    <property type="protein sequence ID" value="KAL0487524.1"/>
    <property type="molecule type" value="Genomic_DNA"/>
</dbReference>
<evidence type="ECO:0000256" key="1">
    <source>
        <dbReference type="SAM" id="MobiDB-lite"/>
    </source>
</evidence>
<sequence>MFKSRLSLLGIGGRFLKRGYSNYPIPESVYRSRTIVSPVTKRDVVKAQAFAKKFGLLYVDTTDIMKYNPDSAKQNEASTLEEGEEEEVKDPEYVVHVSESRPSFIERLHFHIPVRDKLTASADFVTFHPRSLESVLKRPMIRACRTLEKKIEDTHVVSCTAGLGADAYRLAMAGFKVTLVEKDPILFELLKDGHEYALNNIGVADVAMRMRLIHADFTTLTSEDLGPVDTFYISLLYSRKPMLKSHQKMTNKHDLYNCTLRQYSGYVKRDLVKSIFNKCLELNPAHKIVFKRPNGDRYNQDEISHHFNRYLYDYDNRYDICDKDDISHVDNKITNLEDRSEDQDSRHGDGYRENPLPRSSINFNTVPRRVNDEEKQ</sequence>
<comment type="caution">
    <text evidence="2">The sequence shown here is derived from an EMBL/GenBank/DDBJ whole genome shotgun (WGS) entry which is preliminary data.</text>
</comment>
<dbReference type="AlphaFoldDB" id="A0AAW2ZDV0"/>
<dbReference type="PANTHER" id="PTHR36112:SF1">
    <property type="entry name" value="RIBOSOMAL RNA SMALL SUBUNIT METHYLTRANSFERASE J"/>
    <property type="match status" value="1"/>
</dbReference>
<dbReference type="InterPro" id="IPR007536">
    <property type="entry name" value="16SrRNA_methylTrfase_J"/>
</dbReference>
<dbReference type="Proteomes" id="UP001431209">
    <property type="component" value="Unassembled WGS sequence"/>
</dbReference>
<proteinExistence type="predicted"/>
<dbReference type="Pfam" id="PF04445">
    <property type="entry name" value="SAM_MT"/>
    <property type="match status" value="1"/>
</dbReference>
<dbReference type="InterPro" id="IPR029063">
    <property type="entry name" value="SAM-dependent_MTases_sf"/>
</dbReference>
<gene>
    <name evidence="2" type="ORF">AKO1_008638</name>
</gene>
<dbReference type="PANTHER" id="PTHR36112">
    <property type="entry name" value="RIBOSOMAL RNA SMALL SUBUNIT METHYLTRANSFERASE J"/>
    <property type="match status" value="1"/>
</dbReference>
<feature type="compositionally biased region" description="Basic and acidic residues" evidence="1">
    <location>
        <begin position="336"/>
        <end position="352"/>
    </location>
</feature>
<evidence type="ECO:0000313" key="3">
    <source>
        <dbReference type="Proteomes" id="UP001431209"/>
    </source>
</evidence>
<dbReference type="CDD" id="cd02440">
    <property type="entry name" value="AdoMet_MTases"/>
    <property type="match status" value="1"/>
</dbReference>